<accession>A0ABS6WIS1</accession>
<protein>
    <submittedName>
        <fullName evidence="5">GntR family transcriptional regulator</fullName>
    </submittedName>
</protein>
<dbReference type="EMBL" id="JAHWQX010000001">
    <property type="protein sequence ID" value="MBW3095833.1"/>
    <property type="molecule type" value="Genomic_DNA"/>
</dbReference>
<dbReference type="CDD" id="cd07377">
    <property type="entry name" value="WHTH_GntR"/>
    <property type="match status" value="1"/>
</dbReference>
<reference evidence="5" key="1">
    <citation type="submission" date="2021-07" db="EMBL/GenBank/DDBJ databases">
        <title>Pseudohoeflea marina sp. nov. a polyhydroxyalcanoate-producing bacterium.</title>
        <authorList>
            <person name="Zheng W."/>
            <person name="Yu S."/>
            <person name="Huang Y."/>
        </authorList>
    </citation>
    <scope>NUCLEOTIDE SEQUENCE</scope>
    <source>
        <strain evidence="5">DP4N28-3</strain>
    </source>
</reference>
<dbReference type="RefSeq" id="WP_219157488.1">
    <property type="nucleotide sequence ID" value="NZ_JAHWQX010000001.1"/>
</dbReference>
<dbReference type="SMART" id="SM00345">
    <property type="entry name" value="HTH_GNTR"/>
    <property type="match status" value="1"/>
</dbReference>
<keyword evidence="6" id="KW-1185">Reference proteome</keyword>
<dbReference type="InterPro" id="IPR000524">
    <property type="entry name" value="Tscrpt_reg_HTH_GntR"/>
</dbReference>
<dbReference type="Pfam" id="PF00392">
    <property type="entry name" value="GntR"/>
    <property type="match status" value="1"/>
</dbReference>
<dbReference type="PANTHER" id="PTHR43537">
    <property type="entry name" value="TRANSCRIPTIONAL REGULATOR, GNTR FAMILY"/>
    <property type="match status" value="1"/>
</dbReference>
<dbReference type="Proteomes" id="UP001430804">
    <property type="component" value="Unassembled WGS sequence"/>
</dbReference>
<evidence type="ECO:0000256" key="2">
    <source>
        <dbReference type="ARBA" id="ARBA00023125"/>
    </source>
</evidence>
<gene>
    <name evidence="5" type="ORF">KY465_00915</name>
</gene>
<dbReference type="PROSITE" id="PS50949">
    <property type="entry name" value="HTH_GNTR"/>
    <property type="match status" value="1"/>
</dbReference>
<keyword evidence="3" id="KW-0804">Transcription</keyword>
<keyword evidence="2" id="KW-0238">DNA-binding</keyword>
<dbReference type="SMART" id="SM00895">
    <property type="entry name" value="FCD"/>
    <property type="match status" value="1"/>
</dbReference>
<dbReference type="Pfam" id="PF07729">
    <property type="entry name" value="FCD"/>
    <property type="match status" value="1"/>
</dbReference>
<proteinExistence type="predicted"/>
<comment type="caution">
    <text evidence="5">The sequence shown here is derived from an EMBL/GenBank/DDBJ whole genome shotgun (WGS) entry which is preliminary data.</text>
</comment>
<feature type="domain" description="HTH gntR-type" evidence="4">
    <location>
        <begin position="19"/>
        <end position="86"/>
    </location>
</feature>
<dbReference type="PANTHER" id="PTHR43537:SF24">
    <property type="entry name" value="GLUCONATE OPERON TRANSCRIPTIONAL REPRESSOR"/>
    <property type="match status" value="1"/>
</dbReference>
<dbReference type="InterPro" id="IPR011711">
    <property type="entry name" value="GntR_C"/>
</dbReference>
<name>A0ABS6WIS1_9HYPH</name>
<sequence>MQPTGRDRGDGLRVERATKTLRELTLDKMREAILTSHFKPGERLVERDLCAQLGVSRTIVREVLRHLESEGLVTSLANRGPIVARTSREEAWQIYEIRASLEAMAAAACAADPDDAAISELQRHLKSIEQAYARKTPSAVLEATSEFYRVLFEAAGHTIAWGIVSSLMLRINQLRSLTIADSNRDQDGPREMRAVVDAIAARDPAAAATAARTHVMQAAAIARRIIEVRDRTAPPE</sequence>
<evidence type="ECO:0000256" key="1">
    <source>
        <dbReference type="ARBA" id="ARBA00023015"/>
    </source>
</evidence>
<evidence type="ECO:0000259" key="4">
    <source>
        <dbReference type="PROSITE" id="PS50949"/>
    </source>
</evidence>
<evidence type="ECO:0000256" key="3">
    <source>
        <dbReference type="ARBA" id="ARBA00023163"/>
    </source>
</evidence>
<keyword evidence="1" id="KW-0805">Transcription regulation</keyword>
<evidence type="ECO:0000313" key="5">
    <source>
        <dbReference type="EMBL" id="MBW3095833.1"/>
    </source>
</evidence>
<evidence type="ECO:0000313" key="6">
    <source>
        <dbReference type="Proteomes" id="UP001430804"/>
    </source>
</evidence>
<organism evidence="5 6">
    <name type="scientific">Pseudohoeflea coraliihabitans</name>
    <dbReference type="NCBI Taxonomy" id="2860393"/>
    <lineage>
        <taxon>Bacteria</taxon>
        <taxon>Pseudomonadati</taxon>
        <taxon>Pseudomonadota</taxon>
        <taxon>Alphaproteobacteria</taxon>
        <taxon>Hyphomicrobiales</taxon>
        <taxon>Rhizobiaceae</taxon>
        <taxon>Pseudohoeflea</taxon>
    </lineage>
</organism>